<keyword evidence="9" id="KW-1185">Reference proteome</keyword>
<proteinExistence type="predicted"/>
<dbReference type="Pfam" id="PF07690">
    <property type="entry name" value="MFS_1"/>
    <property type="match status" value="1"/>
</dbReference>
<feature type="transmembrane region" description="Helical" evidence="6">
    <location>
        <begin position="31"/>
        <end position="55"/>
    </location>
</feature>
<feature type="transmembrane region" description="Helical" evidence="6">
    <location>
        <begin position="200"/>
        <end position="228"/>
    </location>
</feature>
<feature type="transmembrane region" description="Helical" evidence="6">
    <location>
        <begin position="289"/>
        <end position="308"/>
    </location>
</feature>
<dbReference type="InterPro" id="IPR052983">
    <property type="entry name" value="MFS_Riboflavin_Transporter"/>
</dbReference>
<keyword evidence="5 6" id="KW-0472">Membrane</keyword>
<feature type="transmembrane region" description="Helical" evidence="6">
    <location>
        <begin position="353"/>
        <end position="374"/>
    </location>
</feature>
<evidence type="ECO:0000256" key="2">
    <source>
        <dbReference type="ARBA" id="ARBA00022448"/>
    </source>
</evidence>
<keyword evidence="3 6" id="KW-0812">Transmembrane</keyword>
<dbReference type="InterPro" id="IPR036259">
    <property type="entry name" value="MFS_trans_sf"/>
</dbReference>
<sequence>MVVALAVTQTAGYGALYYAFSVFLTPMQGELGAGVASLTVALTLGRVVAGMAAPVVGRWLDRWGGRWPMTAGSLLGAAGLLLWSRVETLLQLYLVFVLIGVASAMVLYDAALTIVVGWFDPRRRARALLAVTIVAGLASTVFVPLTGFLVERYGWRLALVILGLGYGVVAVPLHGLVLRRRKTVDRSEVAPPNGAVRERAFLLLAAAFVAQTCATTVVGVLLVTYLIVLGHSPVFAAAVAGLLGVLSVTGRLVTSGLRTRFPVALVTAAVFALQATAAALLPVVGRSPAGAIAAVVLFGLGFGVATIARPTLLADRYGTAGYGALSGALALPVTVAAALAPLAAALLAEEAGYAVVLSAVAAACAVGAVALLGYHRIPVVSSEAA</sequence>
<keyword evidence="2" id="KW-0813">Transport</keyword>
<evidence type="ECO:0000256" key="1">
    <source>
        <dbReference type="ARBA" id="ARBA00004651"/>
    </source>
</evidence>
<accession>A0A3A4BCC5</accession>
<protein>
    <submittedName>
        <fullName evidence="8">MFS transporter</fullName>
    </submittedName>
</protein>
<name>A0A3A4BCC5_9ACTN</name>
<feature type="transmembrane region" description="Helical" evidence="6">
    <location>
        <begin position="127"/>
        <end position="149"/>
    </location>
</feature>
<evidence type="ECO:0000256" key="3">
    <source>
        <dbReference type="ARBA" id="ARBA00022692"/>
    </source>
</evidence>
<dbReference type="SUPFAM" id="SSF103473">
    <property type="entry name" value="MFS general substrate transporter"/>
    <property type="match status" value="1"/>
</dbReference>
<reference evidence="8 9" key="1">
    <citation type="submission" date="2018-09" db="EMBL/GenBank/DDBJ databases">
        <title>YIM 75507 draft genome.</title>
        <authorList>
            <person name="Tang S."/>
            <person name="Feng Y."/>
        </authorList>
    </citation>
    <scope>NUCLEOTIDE SEQUENCE [LARGE SCALE GENOMIC DNA]</scope>
    <source>
        <strain evidence="8 9">YIM 75507</strain>
    </source>
</reference>
<dbReference type="InterPro" id="IPR011701">
    <property type="entry name" value="MFS"/>
</dbReference>
<dbReference type="InterPro" id="IPR020846">
    <property type="entry name" value="MFS_dom"/>
</dbReference>
<dbReference type="AlphaFoldDB" id="A0A3A4BCC5"/>
<dbReference type="GO" id="GO:0005886">
    <property type="term" value="C:plasma membrane"/>
    <property type="evidence" value="ECO:0007669"/>
    <property type="project" value="UniProtKB-SubCell"/>
</dbReference>
<feature type="transmembrane region" description="Helical" evidence="6">
    <location>
        <begin position="67"/>
        <end position="86"/>
    </location>
</feature>
<comment type="caution">
    <text evidence="8">The sequence shown here is derived from an EMBL/GenBank/DDBJ whole genome shotgun (WGS) entry which is preliminary data.</text>
</comment>
<dbReference type="PANTHER" id="PTHR43385">
    <property type="entry name" value="RIBOFLAVIN TRANSPORTER RIBJ"/>
    <property type="match status" value="1"/>
</dbReference>
<organism evidence="8 9">
    <name type="scientific">Bailinhaonella thermotolerans</name>
    <dbReference type="NCBI Taxonomy" id="1070861"/>
    <lineage>
        <taxon>Bacteria</taxon>
        <taxon>Bacillati</taxon>
        <taxon>Actinomycetota</taxon>
        <taxon>Actinomycetes</taxon>
        <taxon>Streptosporangiales</taxon>
        <taxon>Streptosporangiaceae</taxon>
        <taxon>Bailinhaonella</taxon>
    </lineage>
</organism>
<gene>
    <name evidence="8" type="ORF">D5H75_18890</name>
</gene>
<evidence type="ECO:0000256" key="4">
    <source>
        <dbReference type="ARBA" id="ARBA00022989"/>
    </source>
</evidence>
<evidence type="ECO:0000256" key="5">
    <source>
        <dbReference type="ARBA" id="ARBA00023136"/>
    </source>
</evidence>
<evidence type="ECO:0000313" key="9">
    <source>
        <dbReference type="Proteomes" id="UP000265768"/>
    </source>
</evidence>
<feature type="transmembrane region" description="Helical" evidence="6">
    <location>
        <begin position="92"/>
        <end position="115"/>
    </location>
</feature>
<dbReference type="EMBL" id="QZEY01000006">
    <property type="protein sequence ID" value="RJL31848.1"/>
    <property type="molecule type" value="Genomic_DNA"/>
</dbReference>
<keyword evidence="4 6" id="KW-1133">Transmembrane helix</keyword>
<feature type="domain" description="Major facilitator superfamily (MFS) profile" evidence="7">
    <location>
        <begin position="1"/>
        <end position="379"/>
    </location>
</feature>
<dbReference type="GO" id="GO:0022857">
    <property type="term" value="F:transmembrane transporter activity"/>
    <property type="evidence" value="ECO:0007669"/>
    <property type="project" value="InterPro"/>
</dbReference>
<dbReference type="Gene3D" id="1.20.1250.20">
    <property type="entry name" value="MFS general substrate transporter like domains"/>
    <property type="match status" value="1"/>
</dbReference>
<feature type="transmembrane region" description="Helical" evidence="6">
    <location>
        <begin position="234"/>
        <end position="254"/>
    </location>
</feature>
<dbReference type="Proteomes" id="UP000265768">
    <property type="component" value="Unassembled WGS sequence"/>
</dbReference>
<dbReference type="PROSITE" id="PS50850">
    <property type="entry name" value="MFS"/>
    <property type="match status" value="1"/>
</dbReference>
<evidence type="ECO:0000313" key="8">
    <source>
        <dbReference type="EMBL" id="RJL31848.1"/>
    </source>
</evidence>
<evidence type="ECO:0000259" key="7">
    <source>
        <dbReference type="PROSITE" id="PS50850"/>
    </source>
</evidence>
<dbReference type="PANTHER" id="PTHR43385:SF1">
    <property type="entry name" value="RIBOFLAVIN TRANSPORTER RIBJ"/>
    <property type="match status" value="1"/>
</dbReference>
<evidence type="ECO:0000256" key="6">
    <source>
        <dbReference type="SAM" id="Phobius"/>
    </source>
</evidence>
<feature type="transmembrane region" description="Helical" evidence="6">
    <location>
        <begin position="320"/>
        <end position="347"/>
    </location>
</feature>
<dbReference type="OrthoDB" id="7200137at2"/>
<feature type="transmembrane region" description="Helical" evidence="6">
    <location>
        <begin position="155"/>
        <end position="179"/>
    </location>
</feature>
<feature type="transmembrane region" description="Helical" evidence="6">
    <location>
        <begin position="261"/>
        <end position="283"/>
    </location>
</feature>
<comment type="subcellular location">
    <subcellularLocation>
        <location evidence="1">Cell membrane</location>
        <topology evidence="1">Multi-pass membrane protein</topology>
    </subcellularLocation>
</comment>